<gene>
    <name evidence="2" type="ORF">EV644_104232</name>
</gene>
<feature type="transmembrane region" description="Helical" evidence="1">
    <location>
        <begin position="144"/>
        <end position="171"/>
    </location>
</feature>
<keyword evidence="1" id="KW-1133">Transmembrane helix</keyword>
<feature type="transmembrane region" description="Helical" evidence="1">
    <location>
        <begin position="234"/>
        <end position="254"/>
    </location>
</feature>
<dbReference type="InterPro" id="IPR010390">
    <property type="entry name" value="ABC-2_transporter-like"/>
</dbReference>
<accession>A0ABY2BN48</accession>
<evidence type="ECO:0000256" key="1">
    <source>
        <dbReference type="SAM" id="Phobius"/>
    </source>
</evidence>
<dbReference type="Pfam" id="PF06182">
    <property type="entry name" value="ABC2_membrane_6"/>
    <property type="match status" value="1"/>
</dbReference>
<keyword evidence="1" id="KW-0812">Transmembrane</keyword>
<keyword evidence="1" id="KW-0472">Membrane</keyword>
<dbReference type="RefSeq" id="WP_241998126.1">
    <property type="nucleotide sequence ID" value="NZ_SLWM01000004.1"/>
</dbReference>
<reference evidence="2 3" key="1">
    <citation type="journal article" date="2015" name="Stand. Genomic Sci.">
        <title>Genomic Encyclopedia of Bacterial and Archaeal Type Strains, Phase III: the genomes of soil and plant-associated and newly described type strains.</title>
        <authorList>
            <person name="Whitman W.B."/>
            <person name="Woyke T."/>
            <person name="Klenk H.P."/>
            <person name="Zhou Y."/>
            <person name="Lilburn T.G."/>
            <person name="Beck B.J."/>
            <person name="De Vos P."/>
            <person name="Vandamme P."/>
            <person name="Eisen J.A."/>
            <person name="Garrity G."/>
            <person name="Hugenholtz P."/>
            <person name="Kyrpides N.C."/>
        </authorList>
    </citation>
    <scope>NUCLEOTIDE SEQUENCE [LARGE SCALE GENOMIC DNA]</scope>
    <source>
        <strain evidence="2 3">VKM Ac-2538</strain>
    </source>
</reference>
<dbReference type="PANTHER" id="PTHR36832:SF1">
    <property type="entry name" value="SLR1174 PROTEIN"/>
    <property type="match status" value="1"/>
</dbReference>
<sequence>MTATSVMATQVERLFRLLGLGIWRSSVQWWSFRTFVITLVIGQAVTPLLGLFVWSSAVPGNPTVATYYVVLLGVQLMTVSYEHHTLANGIYGGDFAIELTKPRPVVLDYLATNLAIRLWHLLFGLPLILVVGWLAGLSLTAGNVLFAVPAVLLAAALRFVFTYTLAITAVWTQRAHGVVGIGESLIFLLGGSAAPLSFLPQPIQEVGRLLPFWSMLGAPAEIAAGNIARSEVTTVYGVQVAWLIVLSGLAAFVWRLGVRRFTAVGG</sequence>
<feature type="transmembrane region" description="Helical" evidence="1">
    <location>
        <begin position="210"/>
        <end position="228"/>
    </location>
</feature>
<feature type="transmembrane region" description="Helical" evidence="1">
    <location>
        <begin position="177"/>
        <end position="198"/>
    </location>
</feature>
<organism evidence="2 3">
    <name type="scientific">Kribbella orskensis</name>
    <dbReference type="NCBI Taxonomy" id="2512216"/>
    <lineage>
        <taxon>Bacteria</taxon>
        <taxon>Bacillati</taxon>
        <taxon>Actinomycetota</taxon>
        <taxon>Actinomycetes</taxon>
        <taxon>Propionibacteriales</taxon>
        <taxon>Kribbellaceae</taxon>
        <taxon>Kribbella</taxon>
    </lineage>
</organism>
<evidence type="ECO:0000313" key="2">
    <source>
        <dbReference type="EMBL" id="TCO25728.1"/>
    </source>
</evidence>
<dbReference type="Proteomes" id="UP000295818">
    <property type="component" value="Unassembled WGS sequence"/>
</dbReference>
<feature type="transmembrane region" description="Helical" evidence="1">
    <location>
        <begin position="34"/>
        <end position="54"/>
    </location>
</feature>
<name>A0ABY2BN48_9ACTN</name>
<keyword evidence="3" id="KW-1185">Reference proteome</keyword>
<feature type="transmembrane region" description="Helical" evidence="1">
    <location>
        <begin position="118"/>
        <end position="137"/>
    </location>
</feature>
<protein>
    <submittedName>
        <fullName evidence="2">ABC-type uncharacterized transport system permease subunit</fullName>
    </submittedName>
</protein>
<dbReference type="PANTHER" id="PTHR36832">
    <property type="entry name" value="SLR1174 PROTEIN-RELATED"/>
    <property type="match status" value="1"/>
</dbReference>
<evidence type="ECO:0000313" key="3">
    <source>
        <dbReference type="Proteomes" id="UP000295818"/>
    </source>
</evidence>
<comment type="caution">
    <text evidence="2">The sequence shown here is derived from an EMBL/GenBank/DDBJ whole genome shotgun (WGS) entry which is preliminary data.</text>
</comment>
<dbReference type="EMBL" id="SLWM01000004">
    <property type="protein sequence ID" value="TCO25728.1"/>
    <property type="molecule type" value="Genomic_DNA"/>
</dbReference>
<proteinExistence type="predicted"/>